<comment type="caution">
    <text evidence="1">The sequence shown here is derived from an EMBL/GenBank/DDBJ whole genome shotgun (WGS) entry which is preliminary data.</text>
</comment>
<accession>A0AAV5JH78</accession>
<sequence>MYLRSAKIRESFCKILNILQFKEKFRCWKVETQMF</sequence>
<reference evidence="1 2" key="1">
    <citation type="journal article" date="2021" name="Commun. Biol.">
        <title>The genome of Shorea leprosula (Dipterocarpaceae) highlights the ecological relevance of drought in aseasonal tropical rainforests.</title>
        <authorList>
            <person name="Ng K.K.S."/>
            <person name="Kobayashi M.J."/>
            <person name="Fawcett J.A."/>
            <person name="Hatakeyama M."/>
            <person name="Paape T."/>
            <person name="Ng C.H."/>
            <person name="Ang C.C."/>
            <person name="Tnah L.H."/>
            <person name="Lee C.T."/>
            <person name="Nishiyama T."/>
            <person name="Sese J."/>
            <person name="O'Brien M.J."/>
            <person name="Copetti D."/>
            <person name="Mohd Noor M.I."/>
            <person name="Ong R.C."/>
            <person name="Putra M."/>
            <person name="Sireger I.Z."/>
            <person name="Indrioko S."/>
            <person name="Kosugi Y."/>
            <person name="Izuno A."/>
            <person name="Isagi Y."/>
            <person name="Lee S.L."/>
            <person name="Shimizu K.K."/>
        </authorList>
    </citation>
    <scope>NUCLEOTIDE SEQUENCE [LARGE SCALE GENOMIC DNA]</scope>
    <source>
        <strain evidence="1">214</strain>
    </source>
</reference>
<protein>
    <submittedName>
        <fullName evidence="1">Uncharacterized protein</fullName>
    </submittedName>
</protein>
<name>A0AAV5JH78_9ROSI</name>
<gene>
    <name evidence="1" type="ORF">SLEP1_g21209</name>
</gene>
<keyword evidence="2" id="KW-1185">Reference proteome</keyword>
<evidence type="ECO:0000313" key="1">
    <source>
        <dbReference type="EMBL" id="GKV09760.1"/>
    </source>
</evidence>
<proteinExistence type="predicted"/>
<organism evidence="1 2">
    <name type="scientific">Rubroshorea leprosula</name>
    <dbReference type="NCBI Taxonomy" id="152421"/>
    <lineage>
        <taxon>Eukaryota</taxon>
        <taxon>Viridiplantae</taxon>
        <taxon>Streptophyta</taxon>
        <taxon>Embryophyta</taxon>
        <taxon>Tracheophyta</taxon>
        <taxon>Spermatophyta</taxon>
        <taxon>Magnoliopsida</taxon>
        <taxon>eudicotyledons</taxon>
        <taxon>Gunneridae</taxon>
        <taxon>Pentapetalae</taxon>
        <taxon>rosids</taxon>
        <taxon>malvids</taxon>
        <taxon>Malvales</taxon>
        <taxon>Dipterocarpaceae</taxon>
        <taxon>Rubroshorea</taxon>
    </lineage>
</organism>
<evidence type="ECO:0000313" key="2">
    <source>
        <dbReference type="Proteomes" id="UP001054252"/>
    </source>
</evidence>
<dbReference type="AlphaFoldDB" id="A0AAV5JH78"/>
<dbReference type="EMBL" id="BPVZ01000031">
    <property type="protein sequence ID" value="GKV09760.1"/>
    <property type="molecule type" value="Genomic_DNA"/>
</dbReference>
<dbReference type="Proteomes" id="UP001054252">
    <property type="component" value="Unassembled WGS sequence"/>
</dbReference>